<evidence type="ECO:0000313" key="9">
    <source>
        <dbReference type="EMBL" id="KAJ7750251.1"/>
    </source>
</evidence>
<comment type="caution">
    <text evidence="9">The sequence shown here is derived from an EMBL/GenBank/DDBJ whole genome shotgun (WGS) entry which is preliminary data.</text>
</comment>
<keyword evidence="3" id="KW-0809">Transit peptide</keyword>
<comment type="subcellular location">
    <subcellularLocation>
        <location evidence="1">Mitochondrion</location>
    </subcellularLocation>
</comment>
<dbReference type="InterPro" id="IPR052571">
    <property type="entry name" value="Mt_RNA_Methyltransferase"/>
</dbReference>
<accession>A0AAD7IVR1</accession>
<keyword evidence="4" id="KW-0408">Iron</keyword>
<dbReference type="GO" id="GO:0046872">
    <property type="term" value="F:metal ion binding"/>
    <property type="evidence" value="ECO:0007669"/>
    <property type="project" value="UniProtKB-KW"/>
</dbReference>
<evidence type="ECO:0000256" key="8">
    <source>
        <dbReference type="SAM" id="MobiDB-lite"/>
    </source>
</evidence>
<dbReference type="GO" id="GO:0008168">
    <property type="term" value="F:methyltransferase activity"/>
    <property type="evidence" value="ECO:0007669"/>
    <property type="project" value="InterPro"/>
</dbReference>
<protein>
    <submittedName>
        <fullName evidence="9">Mitochondrial small ribosomal subunit Rsm22-domain-containing protein</fullName>
    </submittedName>
</protein>
<evidence type="ECO:0000256" key="4">
    <source>
        <dbReference type="ARBA" id="ARBA00023004"/>
    </source>
</evidence>
<feature type="compositionally biased region" description="Basic and acidic residues" evidence="8">
    <location>
        <begin position="581"/>
        <end position="602"/>
    </location>
</feature>
<feature type="region of interest" description="Disordered" evidence="8">
    <location>
        <begin position="79"/>
        <end position="111"/>
    </location>
</feature>
<evidence type="ECO:0000256" key="2">
    <source>
        <dbReference type="ARBA" id="ARBA00022723"/>
    </source>
</evidence>
<name>A0AAD7IVR1_9AGAR</name>
<dbReference type="Pfam" id="PF09243">
    <property type="entry name" value="Rsm22"/>
    <property type="match status" value="2"/>
</dbReference>
<dbReference type="GO" id="GO:0051536">
    <property type="term" value="F:iron-sulfur cluster binding"/>
    <property type="evidence" value="ECO:0007669"/>
    <property type="project" value="UniProtKB-KW"/>
</dbReference>
<keyword evidence="6" id="KW-0496">Mitochondrion</keyword>
<dbReference type="GO" id="GO:0003735">
    <property type="term" value="F:structural constituent of ribosome"/>
    <property type="evidence" value="ECO:0007669"/>
    <property type="project" value="TreeGrafter"/>
</dbReference>
<organism evidence="9 10">
    <name type="scientific">Mycena metata</name>
    <dbReference type="NCBI Taxonomy" id="1033252"/>
    <lineage>
        <taxon>Eukaryota</taxon>
        <taxon>Fungi</taxon>
        <taxon>Dikarya</taxon>
        <taxon>Basidiomycota</taxon>
        <taxon>Agaricomycotina</taxon>
        <taxon>Agaricomycetes</taxon>
        <taxon>Agaricomycetidae</taxon>
        <taxon>Agaricales</taxon>
        <taxon>Marasmiineae</taxon>
        <taxon>Mycenaceae</taxon>
        <taxon>Mycena</taxon>
    </lineage>
</organism>
<dbReference type="GO" id="GO:0005763">
    <property type="term" value="C:mitochondrial small ribosomal subunit"/>
    <property type="evidence" value="ECO:0007669"/>
    <property type="project" value="TreeGrafter"/>
</dbReference>
<sequence length="645" mass="72295">MFCTTRYRGLNALRSPFIVSLCGSTRPYSPPQINPRVDLDPALQNLLRDVDMSLGGKKRTRGPHAPLKKELEEIPEVLHSSEASTVSISESDAREALEEEHTRRASQQSPAADFGSYGFGSVVLPLQLQNSINLIISAMRSACSRTRDSQGGWKDSWDADYDTKYRTKAQARQHADRDGSAFASVALPAHYSAITAVLDHVKRRLEPEWRVERIIDWGAGTGSGLWSGAYAFQEPDASEEHKEVVDLVVSNTTVRHYLGIDKREGLVTVGKRLLRDIDHGPLRVSWHKSFREDDAIPRSEGHYTVALSAFMLTSLTTNVARKALVKEMWSSGAHVLVIIDHNTKEGFASIAEAREYLLSVGRKEFNDPEADGWDSPWCPHDKKCPLYFSGDIKLVCGFSQRLQRPSFVRRTKHSGDGQEDMGYSYVVIRRGPRPPNPQTKVGRIGPIGQLALEKARSKLPVKELILHSEHEPLAKPGDELESMEEDFEDEGVEEPTTPAALDAALRLEAYNWPRLVFPPLKNAGHIILDGCTPEGKIMRMTVPKSQGKQEFHDARKSGWGDIFPHAPKNPPQERVQSQRVKGKETKVRGADIGKRGGKEKVKGANYESLAVNLVKQRKRNRRDDIANRSLRDSEDHRSLYDREED</sequence>
<gene>
    <name evidence="9" type="ORF">B0H16DRAFT_1550055</name>
</gene>
<dbReference type="GO" id="GO:0006412">
    <property type="term" value="P:translation"/>
    <property type="evidence" value="ECO:0007669"/>
    <property type="project" value="InterPro"/>
</dbReference>
<evidence type="ECO:0000256" key="3">
    <source>
        <dbReference type="ARBA" id="ARBA00022946"/>
    </source>
</evidence>
<comment type="function">
    <text evidence="7">Mitochondrial ribosome (mitoribosome) assembly factor. Binds at the interface of the head and body domains of the mitochondrial small ribosomal subunit (mt-SSU), occluding the mRNA channel and preventing compaction of the head domain towards the body. Probable inactive methyltransferase: retains the characteristic folding and ability to bind S-adenosyl-L-methionine, but it probably lost its methyltransferase activity.</text>
</comment>
<feature type="region of interest" description="Disordered" evidence="8">
    <location>
        <begin position="562"/>
        <end position="645"/>
    </location>
</feature>
<keyword evidence="10" id="KW-1185">Reference proteome</keyword>
<dbReference type="InterPro" id="IPR015324">
    <property type="entry name" value="Ribosomal_Rsm22-like"/>
</dbReference>
<evidence type="ECO:0000256" key="6">
    <source>
        <dbReference type="ARBA" id="ARBA00023128"/>
    </source>
</evidence>
<reference evidence="9" key="1">
    <citation type="submission" date="2023-03" db="EMBL/GenBank/DDBJ databases">
        <title>Massive genome expansion in bonnet fungi (Mycena s.s.) driven by repeated elements and novel gene families across ecological guilds.</title>
        <authorList>
            <consortium name="Lawrence Berkeley National Laboratory"/>
            <person name="Harder C.B."/>
            <person name="Miyauchi S."/>
            <person name="Viragh M."/>
            <person name="Kuo A."/>
            <person name="Thoen E."/>
            <person name="Andreopoulos B."/>
            <person name="Lu D."/>
            <person name="Skrede I."/>
            <person name="Drula E."/>
            <person name="Henrissat B."/>
            <person name="Morin E."/>
            <person name="Kohler A."/>
            <person name="Barry K."/>
            <person name="LaButti K."/>
            <person name="Morin E."/>
            <person name="Salamov A."/>
            <person name="Lipzen A."/>
            <person name="Mereny Z."/>
            <person name="Hegedus B."/>
            <person name="Baldrian P."/>
            <person name="Stursova M."/>
            <person name="Weitz H."/>
            <person name="Taylor A."/>
            <person name="Grigoriev I.V."/>
            <person name="Nagy L.G."/>
            <person name="Martin F."/>
            <person name="Kauserud H."/>
        </authorList>
    </citation>
    <scope>NUCLEOTIDE SEQUENCE</scope>
    <source>
        <strain evidence="9">CBHHK182m</strain>
    </source>
</reference>
<feature type="compositionally biased region" description="Basic and acidic residues" evidence="8">
    <location>
        <begin position="91"/>
        <end position="103"/>
    </location>
</feature>
<proteinExistence type="predicted"/>
<feature type="compositionally biased region" description="Basic and acidic residues" evidence="8">
    <location>
        <begin position="621"/>
        <end position="645"/>
    </location>
</feature>
<dbReference type="AlphaFoldDB" id="A0AAD7IVR1"/>
<keyword evidence="5" id="KW-0411">Iron-sulfur</keyword>
<evidence type="ECO:0000256" key="7">
    <source>
        <dbReference type="ARBA" id="ARBA00045681"/>
    </source>
</evidence>
<dbReference type="Proteomes" id="UP001215598">
    <property type="component" value="Unassembled WGS sequence"/>
</dbReference>
<evidence type="ECO:0000313" key="10">
    <source>
        <dbReference type="Proteomes" id="UP001215598"/>
    </source>
</evidence>
<dbReference type="EMBL" id="JARKIB010000066">
    <property type="protein sequence ID" value="KAJ7750251.1"/>
    <property type="molecule type" value="Genomic_DNA"/>
</dbReference>
<keyword evidence="2" id="KW-0479">Metal-binding</keyword>
<evidence type="ECO:0000256" key="5">
    <source>
        <dbReference type="ARBA" id="ARBA00023014"/>
    </source>
</evidence>
<feature type="compositionally biased region" description="Low complexity" evidence="8">
    <location>
        <begin position="80"/>
        <end position="90"/>
    </location>
</feature>
<evidence type="ECO:0000256" key="1">
    <source>
        <dbReference type="ARBA" id="ARBA00004173"/>
    </source>
</evidence>
<dbReference type="PANTHER" id="PTHR13184:SF5">
    <property type="entry name" value="METHYLTRANSFERASE-LIKE PROTEIN 17, MITOCHONDRIAL"/>
    <property type="match status" value="1"/>
</dbReference>
<dbReference type="PANTHER" id="PTHR13184">
    <property type="entry name" value="37S RIBOSOMAL PROTEIN S22"/>
    <property type="match status" value="1"/>
</dbReference>